<dbReference type="AlphaFoldDB" id="A0A060SDW9"/>
<keyword evidence="2" id="KW-1185">Reference proteome</keyword>
<sequence>MMGPDFSSDWYRDLLELLSTTSRSTTRISIIERDDMAHELWFGKKQINMLLALFPDLASLTLRNVTPTMYLRALTPLDDGEVPCPHLASLTVSGTWAVDSISTATFRESCEVMKNAFTKRSAAGSVLNVLDVTCVRSTAMEMSEQVALEGLERCLKELGAALESLVKHVRVQTFDHWLESEATVSTASSSPSI</sequence>
<organism evidence="1 2">
    <name type="scientific">Pycnoporus cinnabarinus</name>
    <name type="common">Cinnabar-red polypore</name>
    <name type="synonym">Trametes cinnabarina</name>
    <dbReference type="NCBI Taxonomy" id="5643"/>
    <lineage>
        <taxon>Eukaryota</taxon>
        <taxon>Fungi</taxon>
        <taxon>Dikarya</taxon>
        <taxon>Basidiomycota</taxon>
        <taxon>Agaricomycotina</taxon>
        <taxon>Agaricomycetes</taxon>
        <taxon>Polyporales</taxon>
        <taxon>Polyporaceae</taxon>
        <taxon>Trametes</taxon>
    </lineage>
</organism>
<gene>
    <name evidence="1" type="ORF">BN946_scf184569.g12</name>
</gene>
<comment type="caution">
    <text evidence="1">The sequence shown here is derived from an EMBL/GenBank/DDBJ whole genome shotgun (WGS) entry which is preliminary data.</text>
</comment>
<accession>A0A060SDW9</accession>
<dbReference type="Proteomes" id="UP000029665">
    <property type="component" value="Unassembled WGS sequence"/>
</dbReference>
<name>A0A060SDW9_PYCCI</name>
<protein>
    <submittedName>
        <fullName evidence="1">Uncharacterized protein</fullName>
    </submittedName>
</protein>
<evidence type="ECO:0000313" key="1">
    <source>
        <dbReference type="EMBL" id="CDO70469.1"/>
    </source>
</evidence>
<evidence type="ECO:0000313" key="2">
    <source>
        <dbReference type="Proteomes" id="UP000029665"/>
    </source>
</evidence>
<dbReference type="EMBL" id="CCBP010000083">
    <property type="protein sequence ID" value="CDO70469.1"/>
    <property type="molecule type" value="Genomic_DNA"/>
</dbReference>
<dbReference type="HOGENOM" id="CLU_1409446_0_0_1"/>
<proteinExistence type="predicted"/>
<reference evidence="1" key="1">
    <citation type="submission" date="2014-01" db="EMBL/GenBank/DDBJ databases">
        <title>The genome of the white-rot fungus Pycnoporus cinnabarinus: a basidiomycete model with a versatile arsenal for lignocellulosic biomass breakdown.</title>
        <authorList>
            <person name="Levasseur A."/>
            <person name="Lomascolo A."/>
            <person name="Ruiz-Duenas F.J."/>
            <person name="Uzan E."/>
            <person name="Piumi F."/>
            <person name="Kues U."/>
            <person name="Ram A.F.J."/>
            <person name="Murat C."/>
            <person name="Haon M."/>
            <person name="Benoit I."/>
            <person name="Arfi Y."/>
            <person name="Chevret D."/>
            <person name="Drula E."/>
            <person name="Kwon M.J."/>
            <person name="Gouret P."/>
            <person name="Lesage-Meessen L."/>
            <person name="Lombard V."/>
            <person name="Mariette J."/>
            <person name="Noirot C."/>
            <person name="Park J."/>
            <person name="Patyshakuliyeva A."/>
            <person name="Wieneger R.A.B."/>
            <person name="Wosten H.A.B."/>
            <person name="Martin F."/>
            <person name="Coutinho P.M."/>
            <person name="de Vries R."/>
            <person name="Martinez A.T."/>
            <person name="Klopp C."/>
            <person name="Pontarotti P."/>
            <person name="Henrissat B."/>
            <person name="Record E."/>
        </authorList>
    </citation>
    <scope>NUCLEOTIDE SEQUENCE [LARGE SCALE GENOMIC DNA]</scope>
    <source>
        <strain evidence="1">BRFM137</strain>
    </source>
</reference>